<feature type="transmembrane region" description="Helical" evidence="2">
    <location>
        <begin position="33"/>
        <end position="53"/>
    </location>
</feature>
<evidence type="ECO:0000256" key="1">
    <source>
        <dbReference type="SAM" id="MobiDB-lite"/>
    </source>
</evidence>
<organism evidence="4 5">
    <name type="scientific">Microbacterium hominis</name>
    <dbReference type="NCBI Taxonomy" id="162426"/>
    <lineage>
        <taxon>Bacteria</taxon>
        <taxon>Bacillati</taxon>
        <taxon>Actinomycetota</taxon>
        <taxon>Actinomycetes</taxon>
        <taxon>Micrococcales</taxon>
        <taxon>Microbacteriaceae</taxon>
        <taxon>Microbacterium</taxon>
    </lineage>
</organism>
<accession>A0A7D4QKB8</accession>
<keyword evidence="2" id="KW-0812">Transmembrane</keyword>
<keyword evidence="2" id="KW-0472">Membrane</keyword>
<evidence type="ECO:0000259" key="3">
    <source>
        <dbReference type="Pfam" id="PF04230"/>
    </source>
</evidence>
<evidence type="ECO:0000313" key="5">
    <source>
        <dbReference type="Proteomes" id="UP000502498"/>
    </source>
</evidence>
<feature type="transmembrane region" description="Helical" evidence="2">
    <location>
        <begin position="9"/>
        <end position="27"/>
    </location>
</feature>
<feature type="region of interest" description="Disordered" evidence="1">
    <location>
        <begin position="107"/>
        <end position="127"/>
    </location>
</feature>
<dbReference type="EMBL" id="CP054038">
    <property type="protein sequence ID" value="QKJ20356.1"/>
    <property type="molecule type" value="Genomic_DNA"/>
</dbReference>
<evidence type="ECO:0000313" key="4">
    <source>
        <dbReference type="EMBL" id="QKJ20356.1"/>
    </source>
</evidence>
<dbReference type="PANTHER" id="PTHR36836">
    <property type="entry name" value="COLANIC ACID BIOSYNTHESIS PROTEIN WCAK"/>
    <property type="match status" value="1"/>
</dbReference>
<keyword evidence="2" id="KW-1133">Transmembrane helix</keyword>
<dbReference type="GO" id="GO:0016740">
    <property type="term" value="F:transferase activity"/>
    <property type="evidence" value="ECO:0007669"/>
    <property type="project" value="UniProtKB-KW"/>
</dbReference>
<gene>
    <name evidence="4" type="ORF">HQM25_13960</name>
</gene>
<protein>
    <submittedName>
        <fullName evidence="4">Polysaccharide pyruvyl transferase family protein</fullName>
    </submittedName>
</protein>
<evidence type="ECO:0000256" key="2">
    <source>
        <dbReference type="SAM" id="Phobius"/>
    </source>
</evidence>
<keyword evidence="4" id="KW-0808">Transferase</keyword>
<dbReference type="PANTHER" id="PTHR36836:SF1">
    <property type="entry name" value="COLANIC ACID BIOSYNTHESIS PROTEIN WCAK"/>
    <property type="match status" value="1"/>
</dbReference>
<dbReference type="Proteomes" id="UP000502498">
    <property type="component" value="Chromosome"/>
</dbReference>
<dbReference type="InterPro" id="IPR007345">
    <property type="entry name" value="Polysacch_pyruvyl_Trfase"/>
</dbReference>
<feature type="compositionally biased region" description="Low complexity" evidence="1">
    <location>
        <begin position="109"/>
        <end position="123"/>
    </location>
</feature>
<feature type="domain" description="Polysaccharide pyruvyl transferase" evidence="3">
    <location>
        <begin position="158"/>
        <end position="415"/>
    </location>
</feature>
<dbReference type="RefSeq" id="WP_172990784.1">
    <property type="nucleotide sequence ID" value="NZ_CP054038.1"/>
</dbReference>
<proteinExistence type="predicted"/>
<sequence>MSRLSTRDLAISAAFLVGGGVIAALGLAGRVDWAIAALGLLLGLIGVVVRVQFVSRRSRIQEQKAEALEARRAAERTASAARRLEEDLASARRDLASMRREIGSLKGDSGAVSASSTASRAVAETPVTDPGATEELRRFRAGETRRPLGLVGFFGHGNYGDELFVDVFQQHLGSRFDIRIIPDLEAKPYFSRPVEDKVAEVDAIVMGGGDLVQRWSMDPRYFDPTYLRKPLYLAGVGVPVYQNSEKHQEKPHIIHRLTRYFNNPNVRMIGMRDDFSADWVRTKLEPTAPVLSEPDIVCSLDLPAASKPAGAPILGIVTRQRRVDTPDDYSRLEELAEHAKSRGFRIRHIILGTGSVGKRDVANAPALNVSDKEVVYSEDLNDLSRAIGECTVLASMKFHGTVVATMYGIPSIVLVPTNKNRNFMARIGRSDLVASHDSDRLIEIFGERGPAPIAPEQVAMLRNRSTKFMEELRNRLVAEVEEQLGS</sequence>
<dbReference type="Pfam" id="PF04230">
    <property type="entry name" value="PS_pyruv_trans"/>
    <property type="match status" value="1"/>
</dbReference>
<name>A0A7D4QKB8_9MICO</name>
<dbReference type="AlphaFoldDB" id="A0A7D4QKB8"/>
<reference evidence="4 5" key="1">
    <citation type="submission" date="2020-05" db="EMBL/GenBank/DDBJ databases">
        <title>Strain PA2F3 complete genome.</title>
        <authorList>
            <person name="Kim Y.-S."/>
            <person name="Kim S.-J."/>
            <person name="Jung H.-k."/>
            <person name="Kim S.-E."/>
            <person name="Kim K.-H."/>
        </authorList>
    </citation>
    <scope>NUCLEOTIDE SEQUENCE [LARGE SCALE GENOMIC DNA]</scope>
    <source>
        <strain evidence="4 5">PA2F3</strain>
    </source>
</reference>